<feature type="domain" description="Phage head morphogenesis" evidence="2">
    <location>
        <begin position="551"/>
        <end position="671"/>
    </location>
</feature>
<gene>
    <name evidence="3" type="ORF">C4N21_12755</name>
</gene>
<proteinExistence type="predicted"/>
<evidence type="ECO:0000313" key="3">
    <source>
        <dbReference type="EMBL" id="RAW63805.1"/>
    </source>
</evidence>
<dbReference type="InterPro" id="IPR006528">
    <property type="entry name" value="Phage_head_morphogenesis_dom"/>
</dbReference>
<feature type="compositionally biased region" description="Acidic residues" evidence="1">
    <location>
        <begin position="371"/>
        <end position="383"/>
    </location>
</feature>
<organism evidence="3 4">
    <name type="scientific">Faecalibacterium prausnitzii</name>
    <dbReference type="NCBI Taxonomy" id="853"/>
    <lineage>
        <taxon>Bacteria</taxon>
        <taxon>Bacillati</taxon>
        <taxon>Bacillota</taxon>
        <taxon>Clostridia</taxon>
        <taxon>Eubacteriales</taxon>
        <taxon>Oscillospiraceae</taxon>
        <taxon>Faecalibacterium</taxon>
    </lineage>
</organism>
<feature type="region of interest" description="Disordered" evidence="1">
    <location>
        <begin position="371"/>
        <end position="396"/>
    </location>
</feature>
<evidence type="ECO:0000259" key="2">
    <source>
        <dbReference type="Pfam" id="PF04233"/>
    </source>
</evidence>
<evidence type="ECO:0000313" key="4">
    <source>
        <dbReference type="Proteomes" id="UP000250550"/>
    </source>
</evidence>
<dbReference type="Proteomes" id="UP000250550">
    <property type="component" value="Unassembled WGS sequence"/>
</dbReference>
<name>A0A329ULU0_9FIRM</name>
<protein>
    <submittedName>
        <fullName evidence="3">Phage portal protein</fullName>
    </submittedName>
</protein>
<feature type="region of interest" description="Disordered" evidence="1">
    <location>
        <begin position="610"/>
        <end position="638"/>
    </location>
</feature>
<dbReference type="Pfam" id="PF04860">
    <property type="entry name" value="Phage_portal"/>
    <property type="match status" value="1"/>
</dbReference>
<dbReference type="Pfam" id="PF04233">
    <property type="entry name" value="Phage_Mu_F"/>
    <property type="match status" value="1"/>
</dbReference>
<accession>A0A329ULU0</accession>
<dbReference type="AlphaFoldDB" id="A0A329ULU0"/>
<sequence>MEMFGRNPRLAVVDRIASDLSTCTGKLYRKDENGEEVEITDHPFLNFMAHPNPLYEMTSGACWRLQQIYLELKGEGYFVYEFDALGRPVELWPLPTHWVQQTPYVGYPYYEIRTTGGLIRQIPVDDIFCMKELNPLDPYKRGLGAAESLADEIETDEYAAKFQKKFFYNDATPTTLISMPGSSKDQRDRFRSEWNERFRGPFNSHGIATVDGNVTVTKLAENMRDMDMTEGRRFLRDAVLEHFGVPREIMGITESSNRATSEAAQYIYAQNVIMPRLNRREEAINTQILPFYGNDLVWHFDDVVPRSQEFDKAKGIDGWNAGLLTKDEARELLGMEPCKTGGDCFKITISDMFIGSNDDPAEVTTDLMQESTEEVEVTDDEDTGGMLSMSDRREHEEKSRVQNIGNLLAAAQKAQRAKFEVATMKFFRQQQKRLSGSLSGTEKADWSVWDVLMPYITENHVEDSAAWSALGEQEQKNLVEQFIGGLVNWPSEETAMEEIFKPLWKQTYDEGTRIAKQAYNIRGVDRPELLSQAKLHGGKRVRRVTQTTKENISRIVANGIEAGIGREKMADEILQEYEIQTRSRARLIADQETVMTLETGHYDMMQKSGATTKTWHHRPQKNPRDGSDGGPNHVKMDGETVPIDARFSNGLRYPCDPEGPARETIKCRCYVTYNR</sequence>
<dbReference type="EMBL" id="PRLF01000024">
    <property type="protein sequence ID" value="RAW63805.1"/>
    <property type="molecule type" value="Genomic_DNA"/>
</dbReference>
<dbReference type="InterPro" id="IPR006944">
    <property type="entry name" value="Phage/GTA_portal"/>
</dbReference>
<evidence type="ECO:0000256" key="1">
    <source>
        <dbReference type="SAM" id="MobiDB-lite"/>
    </source>
</evidence>
<comment type="caution">
    <text evidence="3">The sequence shown here is derived from an EMBL/GenBank/DDBJ whole genome shotgun (WGS) entry which is preliminary data.</text>
</comment>
<reference evidence="3 4" key="1">
    <citation type="submission" date="2018-02" db="EMBL/GenBank/DDBJ databases">
        <title>Complete genome sequencing of Faecalibacterium prausnitzii strains isolated from the human gut.</title>
        <authorList>
            <person name="Fitzgerald B.C."/>
            <person name="Shkoporov A.N."/>
            <person name="Ross P.R."/>
            <person name="Hill C."/>
        </authorList>
    </citation>
    <scope>NUCLEOTIDE SEQUENCE [LARGE SCALE GENOMIC DNA]</scope>
    <source>
        <strain evidence="3 4">APC924/119</strain>
    </source>
</reference>